<dbReference type="PROSITE" id="PS50089">
    <property type="entry name" value="ZF_RING_2"/>
    <property type="match status" value="1"/>
</dbReference>
<dbReference type="InterPro" id="IPR001841">
    <property type="entry name" value="Znf_RING"/>
</dbReference>
<dbReference type="GO" id="GO:0008270">
    <property type="term" value="F:zinc ion binding"/>
    <property type="evidence" value="ECO:0007669"/>
    <property type="project" value="UniProtKB-KW"/>
</dbReference>
<proteinExistence type="predicted"/>
<reference evidence="5" key="1">
    <citation type="submission" date="2018-11" db="EMBL/GenBank/DDBJ databases">
        <authorList>
            <person name="Alioto T."/>
            <person name="Alioto T."/>
        </authorList>
    </citation>
    <scope>NUCLEOTIDE SEQUENCE</scope>
</reference>
<evidence type="ECO:0000313" key="5">
    <source>
        <dbReference type="EMBL" id="VDI42911.1"/>
    </source>
</evidence>
<protein>
    <recommendedName>
        <fullName evidence="4">RING-type domain-containing protein</fullName>
    </recommendedName>
</protein>
<evidence type="ECO:0000313" key="6">
    <source>
        <dbReference type="Proteomes" id="UP000596742"/>
    </source>
</evidence>
<evidence type="ECO:0000256" key="2">
    <source>
        <dbReference type="ARBA" id="ARBA00022833"/>
    </source>
</evidence>
<evidence type="ECO:0000259" key="4">
    <source>
        <dbReference type="PROSITE" id="PS50089"/>
    </source>
</evidence>
<name>A0A8B6F445_MYTGA</name>
<dbReference type="Gene3D" id="3.30.40.10">
    <property type="entry name" value="Zinc/RING finger domain, C3HC4 (zinc finger)"/>
    <property type="match status" value="1"/>
</dbReference>
<dbReference type="InterPro" id="IPR013083">
    <property type="entry name" value="Znf_RING/FYVE/PHD"/>
</dbReference>
<dbReference type="EMBL" id="UYJE01006083">
    <property type="protein sequence ID" value="VDI42911.1"/>
    <property type="molecule type" value="Genomic_DNA"/>
</dbReference>
<feature type="domain" description="RING-type" evidence="4">
    <location>
        <begin position="131"/>
        <end position="169"/>
    </location>
</feature>
<dbReference type="Pfam" id="PF13920">
    <property type="entry name" value="zf-C3HC4_3"/>
    <property type="match status" value="1"/>
</dbReference>
<dbReference type="Proteomes" id="UP000596742">
    <property type="component" value="Unassembled WGS sequence"/>
</dbReference>
<comment type="caution">
    <text evidence="5">The sequence shown here is derived from an EMBL/GenBank/DDBJ whole genome shotgun (WGS) entry which is preliminary data.</text>
</comment>
<dbReference type="OrthoDB" id="6038705at2759"/>
<evidence type="ECO:0000256" key="3">
    <source>
        <dbReference type="PROSITE-ProRule" id="PRU00175"/>
    </source>
</evidence>
<keyword evidence="1 3" id="KW-0479">Metal-binding</keyword>
<keyword evidence="6" id="KW-1185">Reference proteome</keyword>
<sequence length="180" mass="20149">MDSWHVLDEFRCPVQGCEGGRIPCKWVCGEDNSVIQLAQTGFMKCSKTIQGKAAHYGQVSVWRWDCGRHGDHPFSRYQEADFQGFVFALSHALQLTSKAGTTWVATLCIELNKQYMNSDTSTPAASSGNTCSICLDRPVDVYLIPCGHTACEQDAQELQKRNNQCHLCKAKFTSINKLFF</sequence>
<organism evidence="5 6">
    <name type="scientific">Mytilus galloprovincialis</name>
    <name type="common">Mediterranean mussel</name>
    <dbReference type="NCBI Taxonomy" id="29158"/>
    <lineage>
        <taxon>Eukaryota</taxon>
        <taxon>Metazoa</taxon>
        <taxon>Spiralia</taxon>
        <taxon>Lophotrochozoa</taxon>
        <taxon>Mollusca</taxon>
        <taxon>Bivalvia</taxon>
        <taxon>Autobranchia</taxon>
        <taxon>Pteriomorphia</taxon>
        <taxon>Mytilida</taxon>
        <taxon>Mytiloidea</taxon>
        <taxon>Mytilidae</taxon>
        <taxon>Mytilinae</taxon>
        <taxon>Mytilus</taxon>
    </lineage>
</organism>
<evidence type="ECO:0000256" key="1">
    <source>
        <dbReference type="ARBA" id="ARBA00022771"/>
    </source>
</evidence>
<gene>
    <name evidence="5" type="ORF">MGAL_10B035581</name>
</gene>
<dbReference type="SUPFAM" id="SSF57850">
    <property type="entry name" value="RING/U-box"/>
    <property type="match status" value="1"/>
</dbReference>
<dbReference type="AlphaFoldDB" id="A0A8B6F445"/>
<keyword evidence="2" id="KW-0862">Zinc</keyword>
<keyword evidence="1 3" id="KW-0863">Zinc-finger</keyword>
<accession>A0A8B6F445</accession>